<dbReference type="OrthoDB" id="3352408at2759"/>
<reference evidence="6" key="1">
    <citation type="submission" date="2021-06" db="EMBL/GenBank/DDBJ databases">
        <authorList>
            <person name="Kallberg Y."/>
            <person name="Tangrot J."/>
            <person name="Rosling A."/>
        </authorList>
    </citation>
    <scope>NUCLEOTIDE SEQUENCE</scope>
    <source>
        <strain evidence="6">CL551</strain>
    </source>
</reference>
<keyword evidence="7" id="KW-1185">Reference proteome</keyword>
<evidence type="ECO:0000313" key="6">
    <source>
        <dbReference type="EMBL" id="CAG8765982.1"/>
    </source>
</evidence>
<keyword evidence="2" id="KW-0479">Metal-binding</keyword>
<evidence type="ECO:0000313" key="7">
    <source>
        <dbReference type="Proteomes" id="UP000789342"/>
    </source>
</evidence>
<feature type="non-terminal residue" evidence="6">
    <location>
        <position position="1"/>
    </location>
</feature>
<dbReference type="GO" id="GO:0005886">
    <property type="term" value="C:plasma membrane"/>
    <property type="evidence" value="ECO:0007669"/>
    <property type="project" value="TreeGrafter"/>
</dbReference>
<dbReference type="AlphaFoldDB" id="A0A9N9J7G9"/>
<protein>
    <submittedName>
        <fullName evidence="6">15827_t:CDS:1</fullName>
    </submittedName>
</protein>
<dbReference type="PANTHER" id="PTHR24093">
    <property type="entry name" value="CATION TRANSPORTING ATPASE"/>
    <property type="match status" value="1"/>
</dbReference>
<dbReference type="GO" id="GO:0012505">
    <property type="term" value="C:endomembrane system"/>
    <property type="evidence" value="ECO:0007669"/>
    <property type="project" value="UniProtKB-SubCell"/>
</dbReference>
<comment type="subcellular location">
    <subcellularLocation>
        <location evidence="1">Endomembrane system</location>
        <topology evidence="1">Multi-pass membrane protein</topology>
    </subcellularLocation>
</comment>
<organism evidence="6 7">
    <name type="scientific">Acaulospora morrowiae</name>
    <dbReference type="NCBI Taxonomy" id="94023"/>
    <lineage>
        <taxon>Eukaryota</taxon>
        <taxon>Fungi</taxon>
        <taxon>Fungi incertae sedis</taxon>
        <taxon>Mucoromycota</taxon>
        <taxon>Glomeromycotina</taxon>
        <taxon>Glomeromycetes</taxon>
        <taxon>Diversisporales</taxon>
        <taxon>Acaulosporaceae</taxon>
        <taxon>Acaulospora</taxon>
    </lineage>
</organism>
<sequence>LNVFRNIFNNHIFIIIQFVVITGQFVIVQYAGKAFGTVPLNHYQWLVTILIGSLSLPVGLIIRLIPNSCLPESAINEDFKPKISIEKRRWEAAGSKVMQMNIFTTVRKHKPKSLPGSRNNSLASIALQALKKK</sequence>
<keyword evidence="4" id="KW-0472">Membrane</keyword>
<feature type="transmembrane region" description="Helical" evidence="4">
    <location>
        <begin position="43"/>
        <end position="65"/>
    </location>
</feature>
<dbReference type="Gene3D" id="1.20.1110.10">
    <property type="entry name" value="Calcium-transporting ATPase, transmembrane domain"/>
    <property type="match status" value="1"/>
</dbReference>
<comment type="caution">
    <text evidence="6">The sequence shown here is derived from an EMBL/GenBank/DDBJ whole genome shotgun (WGS) entry which is preliminary data.</text>
</comment>
<dbReference type="SUPFAM" id="SSF81665">
    <property type="entry name" value="Calcium ATPase, transmembrane domain M"/>
    <property type="match status" value="1"/>
</dbReference>
<evidence type="ECO:0000256" key="1">
    <source>
        <dbReference type="ARBA" id="ARBA00004127"/>
    </source>
</evidence>
<dbReference type="Pfam" id="PF00689">
    <property type="entry name" value="Cation_ATPase_C"/>
    <property type="match status" value="1"/>
</dbReference>
<dbReference type="GO" id="GO:0046872">
    <property type="term" value="F:metal ion binding"/>
    <property type="evidence" value="ECO:0007669"/>
    <property type="project" value="UniProtKB-KW"/>
</dbReference>
<feature type="transmembrane region" description="Helical" evidence="4">
    <location>
        <begin position="12"/>
        <end position="31"/>
    </location>
</feature>
<dbReference type="InterPro" id="IPR023298">
    <property type="entry name" value="ATPase_P-typ_TM_dom_sf"/>
</dbReference>
<evidence type="ECO:0000256" key="2">
    <source>
        <dbReference type="ARBA" id="ARBA00022723"/>
    </source>
</evidence>
<dbReference type="InterPro" id="IPR006068">
    <property type="entry name" value="ATPase_P-typ_cation-transptr_C"/>
</dbReference>
<evidence type="ECO:0000256" key="3">
    <source>
        <dbReference type="ARBA" id="ARBA00022842"/>
    </source>
</evidence>
<keyword evidence="4" id="KW-0812">Transmembrane</keyword>
<evidence type="ECO:0000256" key="4">
    <source>
        <dbReference type="SAM" id="Phobius"/>
    </source>
</evidence>
<accession>A0A9N9J7G9</accession>
<evidence type="ECO:0000259" key="5">
    <source>
        <dbReference type="Pfam" id="PF00689"/>
    </source>
</evidence>
<feature type="domain" description="Cation-transporting P-type ATPase C-terminal" evidence="5">
    <location>
        <begin position="5"/>
        <end position="65"/>
    </location>
</feature>
<dbReference type="PANTHER" id="PTHR24093:SF369">
    <property type="entry name" value="CALCIUM-TRANSPORTING ATPASE"/>
    <property type="match status" value="1"/>
</dbReference>
<dbReference type="Proteomes" id="UP000789342">
    <property type="component" value="Unassembled WGS sequence"/>
</dbReference>
<name>A0A9N9J7G9_9GLOM</name>
<dbReference type="GO" id="GO:0005388">
    <property type="term" value="F:P-type calcium transporter activity"/>
    <property type="evidence" value="ECO:0007669"/>
    <property type="project" value="TreeGrafter"/>
</dbReference>
<dbReference type="EMBL" id="CAJVPV010043579">
    <property type="protein sequence ID" value="CAG8765982.1"/>
    <property type="molecule type" value="Genomic_DNA"/>
</dbReference>
<keyword evidence="3" id="KW-0460">Magnesium</keyword>
<keyword evidence="4" id="KW-1133">Transmembrane helix</keyword>
<gene>
    <name evidence="6" type="ORF">AMORRO_LOCUS16271</name>
</gene>
<proteinExistence type="predicted"/>